<dbReference type="PROSITE" id="PS00688">
    <property type="entry name" value="SIGMA54_INTERACT_3"/>
    <property type="match status" value="1"/>
</dbReference>
<evidence type="ECO:0000256" key="3">
    <source>
        <dbReference type="ARBA" id="ARBA00023015"/>
    </source>
</evidence>
<keyword evidence="2" id="KW-0067">ATP-binding</keyword>
<dbReference type="PROSITE" id="PS50110">
    <property type="entry name" value="RESPONSE_REGULATORY"/>
    <property type="match status" value="1"/>
</dbReference>
<dbReference type="CDD" id="cd00009">
    <property type="entry name" value="AAA"/>
    <property type="match status" value="1"/>
</dbReference>
<dbReference type="Gene3D" id="3.40.50.300">
    <property type="entry name" value="P-loop containing nucleotide triphosphate hydrolases"/>
    <property type="match status" value="1"/>
</dbReference>
<dbReference type="GO" id="GO:0005524">
    <property type="term" value="F:ATP binding"/>
    <property type="evidence" value="ECO:0007669"/>
    <property type="project" value="UniProtKB-KW"/>
</dbReference>
<dbReference type="SUPFAM" id="SSF52540">
    <property type="entry name" value="P-loop containing nucleoside triphosphate hydrolases"/>
    <property type="match status" value="1"/>
</dbReference>
<dbReference type="EMBL" id="JACXWA010000085">
    <property type="protein sequence ID" value="MBD3870737.1"/>
    <property type="molecule type" value="Genomic_DNA"/>
</dbReference>
<dbReference type="GO" id="GO:0043565">
    <property type="term" value="F:sequence-specific DNA binding"/>
    <property type="evidence" value="ECO:0007669"/>
    <property type="project" value="InterPro"/>
</dbReference>
<dbReference type="InterPro" id="IPR025944">
    <property type="entry name" value="Sigma_54_int_dom_CS"/>
</dbReference>
<keyword evidence="5" id="KW-0010">Activator</keyword>
<sequence length="461" mass="50617">MVDKKMIWVVDDDPAIRELVTFMVTEAGYEVDAFASGAEVLASSGGPPDAILLDLMMPGVDGVEVLKEVSRLHPKLPVIMVTADHDVRRAVEVTKLGAYDYLTKPIDQERLLTTLGNALSHGSLAKEVERLKEELSDRYHLRSIVGSSAAMRKVYDQVEKVLESEITVYIAGESGTGKELVSKAIHFASLRSDGPFIDVNCAAIPEGLQESELFGHEKGAFTGALATHPGKFEQASSGTIFLDEIGEMSPSAQARLLRVLQERVIQRVGGIETIELDVRVISASNRDLAKMVEEGSFRQDLYYRLVVFPITLPPLRDRREDIPLLVEHFLEKYARDAGKRVTRVEAQAMDAMAAHGWPGNVRELENVIHRTLLVSSGLELKLEDLPPGIGEDQPSAGLGAQPPADSGSASGTLNLEELERETIVRAMENNKGNLSDVARQLGIGRSTLYRKLEQFGLREKK</sequence>
<evidence type="ECO:0000259" key="10">
    <source>
        <dbReference type="PROSITE" id="PS50110"/>
    </source>
</evidence>
<dbReference type="PANTHER" id="PTHR32071">
    <property type="entry name" value="TRANSCRIPTIONAL REGULATORY PROTEIN"/>
    <property type="match status" value="1"/>
</dbReference>
<dbReference type="Pfam" id="PF00158">
    <property type="entry name" value="Sigma54_activat"/>
    <property type="match status" value="1"/>
</dbReference>
<dbReference type="AlphaFoldDB" id="A0A8J7CES5"/>
<evidence type="ECO:0000256" key="2">
    <source>
        <dbReference type="ARBA" id="ARBA00022840"/>
    </source>
</evidence>
<dbReference type="InterPro" id="IPR011006">
    <property type="entry name" value="CheY-like_superfamily"/>
</dbReference>
<feature type="modified residue" description="4-aspartylphosphate" evidence="7">
    <location>
        <position position="54"/>
    </location>
</feature>
<dbReference type="PRINTS" id="PR01590">
    <property type="entry name" value="HTHFIS"/>
</dbReference>
<dbReference type="SMART" id="SM00382">
    <property type="entry name" value="AAA"/>
    <property type="match status" value="1"/>
</dbReference>
<dbReference type="GO" id="GO:0000160">
    <property type="term" value="P:phosphorelay signal transduction system"/>
    <property type="evidence" value="ECO:0007669"/>
    <property type="project" value="InterPro"/>
</dbReference>
<evidence type="ECO:0000256" key="5">
    <source>
        <dbReference type="ARBA" id="ARBA00023159"/>
    </source>
</evidence>
<feature type="domain" description="Response regulatory" evidence="10">
    <location>
        <begin position="6"/>
        <end position="119"/>
    </location>
</feature>
<keyword evidence="7" id="KW-0597">Phosphoprotein</keyword>
<dbReference type="PROSITE" id="PS50045">
    <property type="entry name" value="SIGMA54_INTERACT_4"/>
    <property type="match status" value="1"/>
</dbReference>
<dbReference type="Gene3D" id="1.10.8.60">
    <property type="match status" value="1"/>
</dbReference>
<dbReference type="Gene3D" id="3.40.50.2300">
    <property type="match status" value="1"/>
</dbReference>
<evidence type="ECO:0000256" key="1">
    <source>
        <dbReference type="ARBA" id="ARBA00022741"/>
    </source>
</evidence>
<evidence type="ECO:0000256" key="4">
    <source>
        <dbReference type="ARBA" id="ARBA00023125"/>
    </source>
</evidence>
<organism evidence="11 12">
    <name type="scientific">Candidatus Sulfomarinibacter kjeldsenii</name>
    <dbReference type="NCBI Taxonomy" id="2885994"/>
    <lineage>
        <taxon>Bacteria</taxon>
        <taxon>Pseudomonadati</taxon>
        <taxon>Acidobacteriota</taxon>
        <taxon>Thermoanaerobaculia</taxon>
        <taxon>Thermoanaerobaculales</taxon>
        <taxon>Candidatus Sulfomarinibacteraceae</taxon>
        <taxon>Candidatus Sulfomarinibacter</taxon>
    </lineage>
</organism>
<reference evidence="11 12" key="1">
    <citation type="submission" date="2020-08" db="EMBL/GenBank/DDBJ databases">
        <title>Acidobacteriota in marine sediments use diverse sulfur dissimilation pathways.</title>
        <authorList>
            <person name="Wasmund K."/>
        </authorList>
    </citation>
    <scope>NUCLEOTIDE SEQUENCE [LARGE SCALE GENOMIC DNA]</scope>
    <source>
        <strain evidence="11">MAG AM3-A</strain>
    </source>
</reference>
<dbReference type="InterPro" id="IPR027417">
    <property type="entry name" value="P-loop_NTPase"/>
</dbReference>
<evidence type="ECO:0000313" key="11">
    <source>
        <dbReference type="EMBL" id="MBD3870737.1"/>
    </source>
</evidence>
<dbReference type="InterPro" id="IPR001789">
    <property type="entry name" value="Sig_transdc_resp-reg_receiver"/>
</dbReference>
<evidence type="ECO:0000256" key="7">
    <source>
        <dbReference type="PROSITE-ProRule" id="PRU00169"/>
    </source>
</evidence>
<dbReference type="Pfam" id="PF25601">
    <property type="entry name" value="AAA_lid_14"/>
    <property type="match status" value="1"/>
</dbReference>
<dbReference type="InterPro" id="IPR002078">
    <property type="entry name" value="Sigma_54_int"/>
</dbReference>
<dbReference type="SMART" id="SM00448">
    <property type="entry name" value="REC"/>
    <property type="match status" value="1"/>
</dbReference>
<name>A0A8J7CES5_9BACT</name>
<dbReference type="InterPro" id="IPR058031">
    <property type="entry name" value="AAA_lid_NorR"/>
</dbReference>
<gene>
    <name evidence="11" type="ORF">IFJ97_05190</name>
</gene>
<evidence type="ECO:0000259" key="9">
    <source>
        <dbReference type="PROSITE" id="PS50045"/>
    </source>
</evidence>
<dbReference type="InterPro" id="IPR002197">
    <property type="entry name" value="HTH_Fis"/>
</dbReference>
<evidence type="ECO:0000256" key="6">
    <source>
        <dbReference type="ARBA" id="ARBA00023163"/>
    </source>
</evidence>
<keyword evidence="4" id="KW-0238">DNA-binding</keyword>
<keyword evidence="3" id="KW-0805">Transcription regulation</keyword>
<dbReference type="InterPro" id="IPR025662">
    <property type="entry name" value="Sigma_54_int_dom_ATP-bd_1"/>
</dbReference>
<evidence type="ECO:0000313" key="12">
    <source>
        <dbReference type="Proteomes" id="UP000598633"/>
    </source>
</evidence>
<dbReference type="FunFam" id="3.40.50.300:FF:000006">
    <property type="entry name" value="DNA-binding transcriptional regulator NtrC"/>
    <property type="match status" value="1"/>
</dbReference>
<dbReference type="InterPro" id="IPR003593">
    <property type="entry name" value="AAA+_ATPase"/>
</dbReference>
<dbReference type="Pfam" id="PF00072">
    <property type="entry name" value="Response_reg"/>
    <property type="match status" value="1"/>
</dbReference>
<keyword evidence="6" id="KW-0804">Transcription</keyword>
<dbReference type="Proteomes" id="UP000598633">
    <property type="component" value="Unassembled WGS sequence"/>
</dbReference>
<protein>
    <submittedName>
        <fullName evidence="11">Sigma-54-dependent Fis family transcriptional regulator</fullName>
    </submittedName>
</protein>
<accession>A0A8J7CES5</accession>
<dbReference type="PROSITE" id="PS00675">
    <property type="entry name" value="SIGMA54_INTERACT_1"/>
    <property type="match status" value="1"/>
</dbReference>
<feature type="region of interest" description="Disordered" evidence="8">
    <location>
        <begin position="384"/>
        <end position="411"/>
    </location>
</feature>
<dbReference type="GO" id="GO:0006355">
    <property type="term" value="P:regulation of DNA-templated transcription"/>
    <property type="evidence" value="ECO:0007669"/>
    <property type="project" value="InterPro"/>
</dbReference>
<dbReference type="Pfam" id="PF02954">
    <property type="entry name" value="HTH_8"/>
    <property type="match status" value="1"/>
</dbReference>
<dbReference type="InterPro" id="IPR009057">
    <property type="entry name" value="Homeodomain-like_sf"/>
</dbReference>
<evidence type="ECO:0000256" key="8">
    <source>
        <dbReference type="SAM" id="MobiDB-lite"/>
    </source>
</evidence>
<dbReference type="SUPFAM" id="SSF46689">
    <property type="entry name" value="Homeodomain-like"/>
    <property type="match status" value="1"/>
</dbReference>
<keyword evidence="1" id="KW-0547">Nucleotide-binding</keyword>
<proteinExistence type="predicted"/>
<feature type="domain" description="Sigma-54 factor interaction" evidence="9">
    <location>
        <begin position="144"/>
        <end position="373"/>
    </location>
</feature>
<comment type="caution">
    <text evidence="11">The sequence shown here is derived from an EMBL/GenBank/DDBJ whole genome shotgun (WGS) entry which is preliminary data.</text>
</comment>
<dbReference type="Gene3D" id="1.10.10.60">
    <property type="entry name" value="Homeodomain-like"/>
    <property type="match status" value="1"/>
</dbReference>
<dbReference type="FunFam" id="1.10.8.60:FF:000014">
    <property type="entry name" value="DNA-binding transcriptional regulator NtrC"/>
    <property type="match status" value="1"/>
</dbReference>
<dbReference type="SUPFAM" id="SSF52172">
    <property type="entry name" value="CheY-like"/>
    <property type="match status" value="1"/>
</dbReference>